<evidence type="ECO:0000313" key="1">
    <source>
        <dbReference type="EMBL" id="SMQ26567.1"/>
    </source>
</evidence>
<protein>
    <submittedName>
        <fullName evidence="1">Colicin immunity protein / pyocin immunity protein</fullName>
    </submittedName>
</protein>
<keyword evidence="2" id="KW-1185">Reference proteome</keyword>
<organism evidence="1 2">
    <name type="scientific">Pseudomonas helmanticensis</name>
    <dbReference type="NCBI Taxonomy" id="1471381"/>
    <lineage>
        <taxon>Bacteria</taxon>
        <taxon>Pseudomonadati</taxon>
        <taxon>Pseudomonadota</taxon>
        <taxon>Gammaproteobacteria</taxon>
        <taxon>Pseudomonadales</taxon>
        <taxon>Pseudomonadaceae</taxon>
        <taxon>Pseudomonas</taxon>
    </lineage>
</organism>
<reference evidence="1" key="1">
    <citation type="submission" date="2017-05" db="EMBL/GenBank/DDBJ databases">
        <authorList>
            <person name="Varghese N."/>
            <person name="Submissions S."/>
        </authorList>
    </citation>
    <scope>NUCLEOTIDE SEQUENCE</scope>
    <source>
        <strain evidence="1">LMG 28168</strain>
    </source>
</reference>
<name>A0ACD2U6R8_9PSED</name>
<dbReference type="Proteomes" id="UP001158048">
    <property type="component" value="Unassembled WGS sequence"/>
</dbReference>
<proteinExistence type="predicted"/>
<comment type="caution">
    <text evidence="1">The sequence shown here is derived from an EMBL/GenBank/DDBJ whole genome shotgun (WGS) entry which is preliminary data.</text>
</comment>
<dbReference type="EMBL" id="FXUY01000001">
    <property type="protein sequence ID" value="SMQ26567.1"/>
    <property type="molecule type" value="Genomic_DNA"/>
</dbReference>
<accession>A0ACD2U6R8</accession>
<gene>
    <name evidence="1" type="ORF">SAMN04488483_3058</name>
</gene>
<evidence type="ECO:0000313" key="2">
    <source>
        <dbReference type="Proteomes" id="UP001158048"/>
    </source>
</evidence>
<sequence>MKLKNALTDYTEAEYLEIIQRLFKGKLPSEEQHDELVDHIVKTSEHPNGTGVLYYPEEGIEDSPEGVLGAIKAWRAANGKPGFKTEE</sequence>